<evidence type="ECO:0000313" key="3">
    <source>
        <dbReference type="Proteomes" id="UP001238163"/>
    </source>
</evidence>
<name>A0AAE3VEY7_9BACT</name>
<keyword evidence="3" id="KW-1185">Reference proteome</keyword>
<feature type="transmembrane region" description="Helical" evidence="1">
    <location>
        <begin position="65"/>
        <end position="87"/>
    </location>
</feature>
<keyword evidence="1" id="KW-0472">Membrane</keyword>
<keyword evidence="1" id="KW-0812">Transmembrane</keyword>
<organism evidence="2 3">
    <name type="scientific">Oligosphaera ethanolica</name>
    <dbReference type="NCBI Taxonomy" id="760260"/>
    <lineage>
        <taxon>Bacteria</taxon>
        <taxon>Pseudomonadati</taxon>
        <taxon>Lentisphaerota</taxon>
        <taxon>Oligosphaeria</taxon>
        <taxon>Oligosphaerales</taxon>
        <taxon>Oligosphaeraceae</taxon>
        <taxon>Oligosphaera</taxon>
    </lineage>
</organism>
<keyword evidence="1" id="KW-1133">Transmembrane helix</keyword>
<accession>A0AAE3VEY7</accession>
<comment type="caution">
    <text evidence="2">The sequence shown here is derived from an EMBL/GenBank/DDBJ whole genome shotgun (WGS) entry which is preliminary data.</text>
</comment>
<feature type="transmembrane region" description="Helical" evidence="1">
    <location>
        <begin position="39"/>
        <end position="59"/>
    </location>
</feature>
<evidence type="ECO:0000313" key="2">
    <source>
        <dbReference type="EMBL" id="MDQ0289171.1"/>
    </source>
</evidence>
<evidence type="ECO:0000256" key="1">
    <source>
        <dbReference type="SAM" id="Phobius"/>
    </source>
</evidence>
<feature type="transmembrane region" description="Helical" evidence="1">
    <location>
        <begin position="94"/>
        <end position="119"/>
    </location>
</feature>
<dbReference type="Proteomes" id="UP001238163">
    <property type="component" value="Unassembled WGS sequence"/>
</dbReference>
<proteinExistence type="predicted"/>
<protein>
    <submittedName>
        <fullName evidence="2">Uncharacterized protein</fullName>
    </submittedName>
</protein>
<dbReference type="EMBL" id="JAUSVL010000001">
    <property type="protein sequence ID" value="MDQ0289171.1"/>
    <property type="molecule type" value="Genomic_DNA"/>
</dbReference>
<sequence length="191" mass="20728">MRMHVSWNRRANVAVRVRMLIAVIMRMAVDLRVTRRVRVVMRVHDTIAMVVVVCVDGIFTGGMRVVVVVLMGLAGGMRVIVVVLMGLAGGMRVVVLMLMGLAGGMRVVVVVPIGISAMFQDPQVSAHDAVAAFFPGECQLNAGQSAFLESGRDGCRIGAEINQCRQNHVAGSAREGFQTQYPHVHRPFCSD</sequence>
<dbReference type="AlphaFoldDB" id="A0AAE3VEY7"/>
<gene>
    <name evidence="2" type="ORF">J3R75_001278</name>
</gene>
<reference evidence="2" key="1">
    <citation type="submission" date="2023-07" db="EMBL/GenBank/DDBJ databases">
        <title>Genomic Encyclopedia of Type Strains, Phase IV (KMG-IV): sequencing the most valuable type-strain genomes for metagenomic binning, comparative biology and taxonomic classification.</title>
        <authorList>
            <person name="Goeker M."/>
        </authorList>
    </citation>
    <scope>NUCLEOTIDE SEQUENCE</scope>
    <source>
        <strain evidence="2">DSM 24202</strain>
    </source>
</reference>